<dbReference type="Gramene" id="A03p32160.2_BraZ1">
    <property type="protein sequence ID" value="A03p32160.2_BraZ1.CDS"/>
    <property type="gene ID" value="A03g32160.2_BraZ1"/>
</dbReference>
<evidence type="ECO:0000313" key="1">
    <source>
        <dbReference type="EMBL" id="CAG7881873.1"/>
    </source>
</evidence>
<dbReference type="PANTHER" id="PTHR36045">
    <property type="entry name" value="OS04G0558500 PROTEIN"/>
    <property type="match status" value="1"/>
</dbReference>
<reference evidence="1 2" key="1">
    <citation type="submission" date="2021-07" db="EMBL/GenBank/DDBJ databases">
        <authorList>
            <consortium name="Genoscope - CEA"/>
            <person name="William W."/>
        </authorList>
    </citation>
    <scope>NUCLEOTIDE SEQUENCE [LARGE SCALE GENOMIC DNA]</scope>
</reference>
<organism evidence="1 2">
    <name type="scientific">Brassica campestris</name>
    <name type="common">Field mustard</name>
    <dbReference type="NCBI Taxonomy" id="3711"/>
    <lineage>
        <taxon>Eukaryota</taxon>
        <taxon>Viridiplantae</taxon>
        <taxon>Streptophyta</taxon>
        <taxon>Embryophyta</taxon>
        <taxon>Tracheophyta</taxon>
        <taxon>Spermatophyta</taxon>
        <taxon>Magnoliopsida</taxon>
        <taxon>eudicotyledons</taxon>
        <taxon>Gunneridae</taxon>
        <taxon>Pentapetalae</taxon>
        <taxon>rosids</taxon>
        <taxon>malvids</taxon>
        <taxon>Brassicales</taxon>
        <taxon>Brassicaceae</taxon>
        <taxon>Brassiceae</taxon>
        <taxon>Brassica</taxon>
    </lineage>
</organism>
<protein>
    <submittedName>
        <fullName evidence="1">Uncharacterized protein</fullName>
    </submittedName>
</protein>
<name>A0A8D9LPE7_BRACM</name>
<sequence length="143" mass="16557">MAESESEQELIDEGELEKMEWEVREMAKKIREYRKTLPDNLRNTLDSALSSSHSFFPSISSGLAVISYLYTISSTNLLCLFYAGTQDQDCEQKMIQLKETVSRNAANMPKVIKRVRECVERIHRLDSLDGRTIHPAFTRRRLN</sequence>
<dbReference type="PANTHER" id="PTHR36045:SF2">
    <property type="entry name" value="OS04G0558500 PROTEIN"/>
    <property type="match status" value="1"/>
</dbReference>
<evidence type="ECO:0000313" key="2">
    <source>
        <dbReference type="Proteomes" id="UP000694005"/>
    </source>
</evidence>
<dbReference type="Proteomes" id="UP000694005">
    <property type="component" value="Chromosome A03"/>
</dbReference>
<accession>A0A8D9LPE7</accession>
<gene>
    <name evidence="1" type="ORF">BRAPAZ1V2_A03P32160.2</name>
</gene>
<proteinExistence type="predicted"/>
<dbReference type="EMBL" id="LS974619">
    <property type="protein sequence ID" value="CAG7881873.1"/>
    <property type="molecule type" value="Genomic_DNA"/>
</dbReference>
<dbReference type="AlphaFoldDB" id="A0A8D9LPE7"/>